<dbReference type="AlphaFoldDB" id="A0A9P5ZGL0"/>
<gene>
    <name evidence="1" type="ORF">BDN71DRAFT_891173</name>
</gene>
<dbReference type="Proteomes" id="UP000807025">
    <property type="component" value="Unassembled WGS sequence"/>
</dbReference>
<evidence type="ECO:0000313" key="1">
    <source>
        <dbReference type="EMBL" id="KAF9486748.1"/>
    </source>
</evidence>
<organism evidence="1 2">
    <name type="scientific">Pleurotus eryngii</name>
    <name type="common">Boletus of the steppes</name>
    <dbReference type="NCBI Taxonomy" id="5323"/>
    <lineage>
        <taxon>Eukaryota</taxon>
        <taxon>Fungi</taxon>
        <taxon>Dikarya</taxon>
        <taxon>Basidiomycota</taxon>
        <taxon>Agaricomycotina</taxon>
        <taxon>Agaricomycetes</taxon>
        <taxon>Agaricomycetidae</taxon>
        <taxon>Agaricales</taxon>
        <taxon>Pleurotineae</taxon>
        <taxon>Pleurotaceae</taxon>
        <taxon>Pleurotus</taxon>
    </lineage>
</organism>
<protein>
    <submittedName>
        <fullName evidence="1">Uncharacterized protein</fullName>
    </submittedName>
</protein>
<dbReference type="EMBL" id="MU154954">
    <property type="protein sequence ID" value="KAF9486748.1"/>
    <property type="molecule type" value="Genomic_DNA"/>
</dbReference>
<name>A0A9P5ZGL0_PLEER</name>
<sequence>MGWTDATEKKCLLSLQSEAQRLYREGSRDVMRFHMKLDVAVEICKSILKLPLEDLAEPDLGTLVNWIQEDRKRARIINSKEILIVPDPRDAALADHTKTAVLGNQTLSEVKSDMARLLLPSCVGRGPHRPGEAAGGRLKADEWRTFCTVNLPITLTRLWSGDSATTHERRMLKNFLHLVQAVRIASFREISNADVQAYEFHMHAYLTSLLSLYPGIKIVPNQHISLHFGEHLKRWGPVHSWRCFAFERFNGMIQRIMTNSKRT</sequence>
<keyword evidence="2" id="KW-1185">Reference proteome</keyword>
<proteinExistence type="predicted"/>
<evidence type="ECO:0000313" key="2">
    <source>
        <dbReference type="Proteomes" id="UP000807025"/>
    </source>
</evidence>
<dbReference type="PANTHER" id="PTHR46579:SF1">
    <property type="entry name" value="F5_8 TYPE C DOMAIN-CONTAINING PROTEIN"/>
    <property type="match status" value="1"/>
</dbReference>
<accession>A0A9P5ZGL0</accession>
<dbReference type="OrthoDB" id="3248986at2759"/>
<comment type="caution">
    <text evidence="1">The sequence shown here is derived from an EMBL/GenBank/DDBJ whole genome shotgun (WGS) entry which is preliminary data.</text>
</comment>
<reference evidence="1" key="1">
    <citation type="submission" date="2020-11" db="EMBL/GenBank/DDBJ databases">
        <authorList>
            <consortium name="DOE Joint Genome Institute"/>
            <person name="Ahrendt S."/>
            <person name="Riley R."/>
            <person name="Andreopoulos W."/>
            <person name="Labutti K."/>
            <person name="Pangilinan J."/>
            <person name="Ruiz-Duenas F.J."/>
            <person name="Barrasa J.M."/>
            <person name="Sanchez-Garcia M."/>
            <person name="Camarero S."/>
            <person name="Miyauchi S."/>
            <person name="Serrano A."/>
            <person name="Linde D."/>
            <person name="Babiker R."/>
            <person name="Drula E."/>
            <person name="Ayuso-Fernandez I."/>
            <person name="Pacheco R."/>
            <person name="Padilla G."/>
            <person name="Ferreira P."/>
            <person name="Barriuso J."/>
            <person name="Kellner H."/>
            <person name="Castanera R."/>
            <person name="Alfaro M."/>
            <person name="Ramirez L."/>
            <person name="Pisabarro A.G."/>
            <person name="Kuo A."/>
            <person name="Tritt A."/>
            <person name="Lipzen A."/>
            <person name="He G."/>
            <person name="Yan M."/>
            <person name="Ng V."/>
            <person name="Cullen D."/>
            <person name="Martin F."/>
            <person name="Rosso M.-N."/>
            <person name="Henrissat B."/>
            <person name="Hibbett D."/>
            <person name="Martinez A.T."/>
            <person name="Grigoriev I.V."/>
        </authorList>
    </citation>
    <scope>NUCLEOTIDE SEQUENCE</scope>
    <source>
        <strain evidence="1">ATCC 90797</strain>
    </source>
</reference>
<dbReference type="PANTHER" id="PTHR46579">
    <property type="entry name" value="F5/8 TYPE C DOMAIN-CONTAINING PROTEIN-RELATED"/>
    <property type="match status" value="1"/>
</dbReference>